<reference evidence="3" key="4">
    <citation type="submission" date="2019-03" db="UniProtKB">
        <authorList>
            <consortium name="EnsemblPlants"/>
        </authorList>
    </citation>
    <scope>IDENTIFICATION</scope>
</reference>
<dbReference type="GO" id="GO:0000278">
    <property type="term" value="P:mitotic cell cycle"/>
    <property type="evidence" value="ECO:0007669"/>
    <property type="project" value="TreeGrafter"/>
</dbReference>
<dbReference type="InterPro" id="IPR014939">
    <property type="entry name" value="CDT1_Gemini-bd-like"/>
</dbReference>
<feature type="transmembrane region" description="Helical" evidence="1">
    <location>
        <begin position="21"/>
        <end position="47"/>
    </location>
</feature>
<dbReference type="SMART" id="SM01075">
    <property type="entry name" value="CDT1"/>
    <property type="match status" value="1"/>
</dbReference>
<dbReference type="InterPro" id="IPR036390">
    <property type="entry name" value="WH_DNA-bd_sf"/>
</dbReference>
<dbReference type="Gramene" id="AET2Gv20040600.6">
    <property type="protein sequence ID" value="AET2Gv20040600.6"/>
    <property type="gene ID" value="AET2Gv20040600"/>
</dbReference>
<dbReference type="GO" id="GO:0003677">
    <property type="term" value="F:DNA binding"/>
    <property type="evidence" value="ECO:0007669"/>
    <property type="project" value="InterPro"/>
</dbReference>
<keyword evidence="1" id="KW-0472">Membrane</keyword>
<dbReference type="PANTHER" id="PTHR28637">
    <property type="entry name" value="DNA REPLICATION FACTOR CDT1"/>
    <property type="match status" value="1"/>
</dbReference>
<dbReference type="CDD" id="cd08674">
    <property type="entry name" value="Cdt1_m"/>
    <property type="match status" value="1"/>
</dbReference>
<evidence type="ECO:0000256" key="1">
    <source>
        <dbReference type="SAM" id="Phobius"/>
    </source>
</evidence>
<dbReference type="InterPro" id="IPR045173">
    <property type="entry name" value="Cdt1"/>
</dbReference>
<evidence type="ECO:0000313" key="4">
    <source>
        <dbReference type="Proteomes" id="UP000015105"/>
    </source>
</evidence>
<organism evidence="3 4">
    <name type="scientific">Aegilops tauschii subsp. strangulata</name>
    <name type="common">Goatgrass</name>
    <dbReference type="NCBI Taxonomy" id="200361"/>
    <lineage>
        <taxon>Eukaryota</taxon>
        <taxon>Viridiplantae</taxon>
        <taxon>Streptophyta</taxon>
        <taxon>Embryophyta</taxon>
        <taxon>Tracheophyta</taxon>
        <taxon>Spermatophyta</taxon>
        <taxon>Magnoliopsida</taxon>
        <taxon>Liliopsida</taxon>
        <taxon>Poales</taxon>
        <taxon>Poaceae</taxon>
        <taxon>BOP clade</taxon>
        <taxon>Pooideae</taxon>
        <taxon>Triticodae</taxon>
        <taxon>Triticeae</taxon>
        <taxon>Triticinae</taxon>
        <taxon>Aegilops</taxon>
    </lineage>
</organism>
<keyword evidence="1" id="KW-1133">Transmembrane helix</keyword>
<protein>
    <recommendedName>
        <fullName evidence="2">CDT1 Geminin-binding domain-containing protein</fullName>
    </recommendedName>
</protein>
<proteinExistence type="predicted"/>
<reference evidence="3" key="3">
    <citation type="journal article" date="2017" name="Nature">
        <title>Genome sequence of the progenitor of the wheat D genome Aegilops tauschii.</title>
        <authorList>
            <person name="Luo M.C."/>
            <person name="Gu Y.Q."/>
            <person name="Puiu D."/>
            <person name="Wang H."/>
            <person name="Twardziok S.O."/>
            <person name="Deal K.R."/>
            <person name="Huo N."/>
            <person name="Zhu T."/>
            <person name="Wang L."/>
            <person name="Wang Y."/>
            <person name="McGuire P.E."/>
            <person name="Liu S."/>
            <person name="Long H."/>
            <person name="Ramasamy R.K."/>
            <person name="Rodriguez J.C."/>
            <person name="Van S.L."/>
            <person name="Yuan L."/>
            <person name="Wang Z."/>
            <person name="Xia Z."/>
            <person name="Xiao L."/>
            <person name="Anderson O.D."/>
            <person name="Ouyang S."/>
            <person name="Liang Y."/>
            <person name="Zimin A.V."/>
            <person name="Pertea G."/>
            <person name="Qi P."/>
            <person name="Bennetzen J.L."/>
            <person name="Dai X."/>
            <person name="Dawson M.W."/>
            <person name="Muller H.G."/>
            <person name="Kugler K."/>
            <person name="Rivarola-Duarte L."/>
            <person name="Spannagl M."/>
            <person name="Mayer K.F.X."/>
            <person name="Lu F.H."/>
            <person name="Bevan M.W."/>
            <person name="Leroy P."/>
            <person name="Li P."/>
            <person name="You F.M."/>
            <person name="Sun Q."/>
            <person name="Liu Z."/>
            <person name="Lyons E."/>
            <person name="Wicker T."/>
            <person name="Salzberg S.L."/>
            <person name="Devos K.M."/>
            <person name="Dvorak J."/>
        </authorList>
    </citation>
    <scope>NUCLEOTIDE SEQUENCE [LARGE SCALE GENOMIC DNA]</scope>
    <source>
        <strain evidence="3">cv. AL8/78</strain>
    </source>
</reference>
<keyword evidence="1" id="KW-0812">Transmembrane</keyword>
<dbReference type="Proteomes" id="UP000015105">
    <property type="component" value="Chromosome 2D"/>
</dbReference>
<accession>A0A453A9K3</accession>
<dbReference type="GO" id="GO:0030174">
    <property type="term" value="P:regulation of DNA-templated DNA replication initiation"/>
    <property type="evidence" value="ECO:0007669"/>
    <property type="project" value="InterPro"/>
</dbReference>
<dbReference type="Pfam" id="PF08839">
    <property type="entry name" value="CDT1"/>
    <property type="match status" value="1"/>
</dbReference>
<dbReference type="AlphaFoldDB" id="A0A453A9K3"/>
<evidence type="ECO:0000313" key="3">
    <source>
        <dbReference type="EnsemblPlants" id="AET2Gv20040600.6"/>
    </source>
</evidence>
<sequence>RCNLLQLALDDYNRYLEDAKFTLIISSIFLPHQFCFLIWFTSLMISYEILCEFFNCFESSTRLLRMKGSKATFPNICASIQNLAERRFTYGHLAQLKYIMPEAIVINKILLRDDKTCCMKPDLQVNLLVDSVEDSVMQKGETRYSALRRMFRQRKCTSC</sequence>
<reference evidence="3" key="5">
    <citation type="journal article" date="2021" name="G3 (Bethesda)">
        <title>Aegilops tauschii genome assembly Aet v5.0 features greater sequence contiguity and improved annotation.</title>
        <authorList>
            <person name="Wang L."/>
            <person name="Zhu T."/>
            <person name="Rodriguez J.C."/>
            <person name="Deal K.R."/>
            <person name="Dubcovsky J."/>
            <person name="McGuire P.E."/>
            <person name="Lux T."/>
            <person name="Spannagl M."/>
            <person name="Mayer K.F.X."/>
            <person name="Baldrich P."/>
            <person name="Meyers B.C."/>
            <person name="Huo N."/>
            <person name="Gu Y.Q."/>
            <person name="Zhou H."/>
            <person name="Devos K.M."/>
            <person name="Bennetzen J.L."/>
            <person name="Unver T."/>
            <person name="Budak H."/>
            <person name="Gulick P.J."/>
            <person name="Galiba G."/>
            <person name="Kalapos B."/>
            <person name="Nelson D.R."/>
            <person name="Li P."/>
            <person name="You F.M."/>
            <person name="Luo M.C."/>
            <person name="Dvorak J."/>
        </authorList>
    </citation>
    <scope>NUCLEOTIDE SEQUENCE [LARGE SCALE GENOMIC DNA]</scope>
    <source>
        <strain evidence="3">cv. AL8/78</strain>
    </source>
</reference>
<evidence type="ECO:0000259" key="2">
    <source>
        <dbReference type="SMART" id="SM01075"/>
    </source>
</evidence>
<dbReference type="GO" id="GO:0071163">
    <property type="term" value="P:DNA replication preinitiation complex assembly"/>
    <property type="evidence" value="ECO:0007669"/>
    <property type="project" value="InterPro"/>
</dbReference>
<name>A0A453A9K3_AEGTS</name>
<reference evidence="4" key="2">
    <citation type="journal article" date="2017" name="Nat. Plants">
        <title>The Aegilops tauschii genome reveals multiple impacts of transposons.</title>
        <authorList>
            <person name="Zhao G."/>
            <person name="Zou C."/>
            <person name="Li K."/>
            <person name="Wang K."/>
            <person name="Li T."/>
            <person name="Gao L."/>
            <person name="Zhang X."/>
            <person name="Wang H."/>
            <person name="Yang Z."/>
            <person name="Liu X."/>
            <person name="Jiang W."/>
            <person name="Mao L."/>
            <person name="Kong X."/>
            <person name="Jiao Y."/>
            <person name="Jia J."/>
        </authorList>
    </citation>
    <scope>NUCLEOTIDE SEQUENCE [LARGE SCALE GENOMIC DNA]</scope>
    <source>
        <strain evidence="4">cv. AL8/78</strain>
    </source>
</reference>
<feature type="domain" description="CDT1 Geminin-binding" evidence="2">
    <location>
        <begin position="43"/>
        <end position="158"/>
    </location>
</feature>
<keyword evidence="4" id="KW-1185">Reference proteome</keyword>
<dbReference type="GO" id="GO:0000076">
    <property type="term" value="P:DNA replication checkpoint signaling"/>
    <property type="evidence" value="ECO:0007669"/>
    <property type="project" value="TreeGrafter"/>
</dbReference>
<dbReference type="GO" id="GO:0070182">
    <property type="term" value="F:DNA polymerase binding"/>
    <property type="evidence" value="ECO:0007669"/>
    <property type="project" value="TreeGrafter"/>
</dbReference>
<reference evidence="4" key="1">
    <citation type="journal article" date="2014" name="Science">
        <title>Ancient hybridizations among the ancestral genomes of bread wheat.</title>
        <authorList>
            <consortium name="International Wheat Genome Sequencing Consortium,"/>
            <person name="Marcussen T."/>
            <person name="Sandve S.R."/>
            <person name="Heier L."/>
            <person name="Spannagl M."/>
            <person name="Pfeifer M."/>
            <person name="Jakobsen K.S."/>
            <person name="Wulff B.B."/>
            <person name="Steuernagel B."/>
            <person name="Mayer K.F."/>
            <person name="Olsen O.A."/>
        </authorList>
    </citation>
    <scope>NUCLEOTIDE SEQUENCE [LARGE SCALE GENOMIC DNA]</scope>
    <source>
        <strain evidence="4">cv. AL8/78</strain>
    </source>
</reference>
<dbReference type="PANTHER" id="PTHR28637:SF1">
    <property type="entry name" value="DNA REPLICATION FACTOR CDT1"/>
    <property type="match status" value="1"/>
</dbReference>
<dbReference type="SUPFAM" id="SSF46785">
    <property type="entry name" value="Winged helix' DNA-binding domain"/>
    <property type="match status" value="1"/>
</dbReference>
<dbReference type="EnsemblPlants" id="AET2Gv20040600.6">
    <property type="protein sequence ID" value="AET2Gv20040600.6"/>
    <property type="gene ID" value="AET2Gv20040600"/>
</dbReference>
<dbReference type="GO" id="GO:0005634">
    <property type="term" value="C:nucleus"/>
    <property type="evidence" value="ECO:0007669"/>
    <property type="project" value="TreeGrafter"/>
</dbReference>